<gene>
    <name evidence="8" type="ORF">IAB06_00400</name>
</gene>
<feature type="domain" description="Major facilitator superfamily (MFS) profile" evidence="7">
    <location>
        <begin position="14"/>
        <end position="415"/>
    </location>
</feature>
<dbReference type="PROSITE" id="PS50850">
    <property type="entry name" value="MFS"/>
    <property type="match status" value="1"/>
</dbReference>
<dbReference type="PANTHER" id="PTHR42718:SF9">
    <property type="entry name" value="MAJOR FACILITATOR SUPERFAMILY MULTIDRUG TRANSPORTER MFSC"/>
    <property type="match status" value="1"/>
</dbReference>
<feature type="transmembrane region" description="Helical" evidence="6">
    <location>
        <begin position="138"/>
        <end position="160"/>
    </location>
</feature>
<feature type="transmembrane region" description="Helical" evidence="6">
    <location>
        <begin position="166"/>
        <end position="185"/>
    </location>
</feature>
<dbReference type="Gene3D" id="1.20.1250.20">
    <property type="entry name" value="MFS general substrate transporter like domains"/>
    <property type="match status" value="2"/>
</dbReference>
<accession>A0A9D1MMZ5</accession>
<dbReference type="AlphaFoldDB" id="A0A9D1MMZ5"/>
<dbReference type="PRINTS" id="PR01036">
    <property type="entry name" value="TCRTETB"/>
</dbReference>
<comment type="subcellular location">
    <subcellularLocation>
        <location evidence="1">Cell membrane</location>
        <topology evidence="1">Multi-pass membrane protein</topology>
    </subcellularLocation>
</comment>
<evidence type="ECO:0000313" key="9">
    <source>
        <dbReference type="Proteomes" id="UP000824099"/>
    </source>
</evidence>
<feature type="transmembrane region" description="Helical" evidence="6">
    <location>
        <begin position="301"/>
        <end position="319"/>
    </location>
</feature>
<name>A0A9D1MMZ5_9FIRM</name>
<evidence type="ECO:0000256" key="5">
    <source>
        <dbReference type="ARBA" id="ARBA00023136"/>
    </source>
</evidence>
<evidence type="ECO:0000256" key="6">
    <source>
        <dbReference type="SAM" id="Phobius"/>
    </source>
</evidence>
<evidence type="ECO:0000313" key="8">
    <source>
        <dbReference type="EMBL" id="HIU63490.1"/>
    </source>
</evidence>
<evidence type="ECO:0000256" key="4">
    <source>
        <dbReference type="ARBA" id="ARBA00022989"/>
    </source>
</evidence>
<dbReference type="InterPro" id="IPR011701">
    <property type="entry name" value="MFS"/>
</dbReference>
<evidence type="ECO:0000256" key="2">
    <source>
        <dbReference type="ARBA" id="ARBA00022448"/>
    </source>
</evidence>
<keyword evidence="4 6" id="KW-1133">Transmembrane helix</keyword>
<keyword evidence="5 6" id="KW-0472">Membrane</keyword>
<organism evidence="8 9">
    <name type="scientific">Candidatus Avacidaminococcus intestinavium</name>
    <dbReference type="NCBI Taxonomy" id="2840684"/>
    <lineage>
        <taxon>Bacteria</taxon>
        <taxon>Bacillati</taxon>
        <taxon>Bacillota</taxon>
        <taxon>Negativicutes</taxon>
        <taxon>Acidaminococcales</taxon>
        <taxon>Acidaminococcaceae</taxon>
        <taxon>Acidaminococcaceae incertae sedis</taxon>
        <taxon>Candidatus Avacidaminococcus</taxon>
    </lineage>
</organism>
<dbReference type="GO" id="GO:0022857">
    <property type="term" value="F:transmembrane transporter activity"/>
    <property type="evidence" value="ECO:0007669"/>
    <property type="project" value="InterPro"/>
</dbReference>
<feature type="transmembrane region" description="Helical" evidence="6">
    <location>
        <begin position="12"/>
        <end position="37"/>
    </location>
</feature>
<feature type="transmembrane region" description="Helical" evidence="6">
    <location>
        <begin position="243"/>
        <end position="265"/>
    </location>
</feature>
<dbReference type="InterPro" id="IPR036259">
    <property type="entry name" value="MFS_trans_sf"/>
</dbReference>
<protein>
    <submittedName>
        <fullName evidence="8">MFS transporter</fullName>
    </submittedName>
</protein>
<dbReference type="PANTHER" id="PTHR42718">
    <property type="entry name" value="MAJOR FACILITATOR SUPERFAMILY MULTIDRUG TRANSPORTER MFSC"/>
    <property type="match status" value="1"/>
</dbReference>
<dbReference type="InterPro" id="IPR020846">
    <property type="entry name" value="MFS_dom"/>
</dbReference>
<feature type="transmembrane region" description="Helical" evidence="6">
    <location>
        <begin position="345"/>
        <end position="364"/>
    </location>
</feature>
<dbReference type="Proteomes" id="UP000824099">
    <property type="component" value="Unassembled WGS sequence"/>
</dbReference>
<comment type="caution">
    <text evidence="8">The sequence shown here is derived from an EMBL/GenBank/DDBJ whole genome shotgun (WGS) entry which is preliminary data.</text>
</comment>
<feature type="transmembrane region" description="Helical" evidence="6">
    <location>
        <begin position="277"/>
        <end position="295"/>
    </location>
</feature>
<feature type="transmembrane region" description="Helical" evidence="6">
    <location>
        <begin position="109"/>
        <end position="126"/>
    </location>
</feature>
<feature type="transmembrane region" description="Helical" evidence="6">
    <location>
        <begin position="384"/>
        <end position="407"/>
    </location>
</feature>
<feature type="transmembrane region" description="Helical" evidence="6">
    <location>
        <begin position="214"/>
        <end position="237"/>
    </location>
</feature>
<reference evidence="8" key="2">
    <citation type="journal article" date="2021" name="PeerJ">
        <title>Extensive microbial diversity within the chicken gut microbiome revealed by metagenomics and culture.</title>
        <authorList>
            <person name="Gilroy R."/>
            <person name="Ravi A."/>
            <person name="Getino M."/>
            <person name="Pursley I."/>
            <person name="Horton D.L."/>
            <person name="Alikhan N.F."/>
            <person name="Baker D."/>
            <person name="Gharbi K."/>
            <person name="Hall N."/>
            <person name="Watson M."/>
            <person name="Adriaenssens E.M."/>
            <person name="Foster-Nyarko E."/>
            <person name="Jarju S."/>
            <person name="Secka A."/>
            <person name="Antonio M."/>
            <person name="Oren A."/>
            <person name="Chaudhuri R.R."/>
            <person name="La Ragione R."/>
            <person name="Hildebrand F."/>
            <person name="Pallen M.J."/>
        </authorList>
    </citation>
    <scope>NUCLEOTIDE SEQUENCE</scope>
    <source>
        <strain evidence="8">CHK160-1198</strain>
    </source>
</reference>
<feature type="transmembrane region" description="Helical" evidence="6">
    <location>
        <begin position="80"/>
        <end position="103"/>
    </location>
</feature>
<dbReference type="EMBL" id="DVNI01000004">
    <property type="protein sequence ID" value="HIU63490.1"/>
    <property type="molecule type" value="Genomic_DNA"/>
</dbReference>
<evidence type="ECO:0000259" key="7">
    <source>
        <dbReference type="PROSITE" id="PS50850"/>
    </source>
</evidence>
<reference evidence="8" key="1">
    <citation type="submission" date="2020-10" db="EMBL/GenBank/DDBJ databases">
        <authorList>
            <person name="Gilroy R."/>
        </authorList>
    </citation>
    <scope>NUCLEOTIDE SEQUENCE</scope>
    <source>
        <strain evidence="8">CHK160-1198</strain>
    </source>
</reference>
<keyword evidence="3 6" id="KW-0812">Transmembrane</keyword>
<proteinExistence type="predicted"/>
<dbReference type="SUPFAM" id="SSF103473">
    <property type="entry name" value="MFS general substrate transporter"/>
    <property type="match status" value="1"/>
</dbReference>
<evidence type="ECO:0000256" key="1">
    <source>
        <dbReference type="ARBA" id="ARBA00004651"/>
    </source>
</evidence>
<dbReference type="Pfam" id="PF07690">
    <property type="entry name" value="MFS_1"/>
    <property type="match status" value="1"/>
</dbReference>
<dbReference type="CDD" id="cd17321">
    <property type="entry name" value="MFS_MMR_MDR_like"/>
    <property type="match status" value="1"/>
</dbReference>
<sequence length="424" mass="45694">MTDLTKIHEKRMLILLNTLLITFMANLDASIINVALPMIASSLKVSTELVAWSVTIYLLVIVSTILIFGRLGDIFGKSKVFLLGIFIFTLGSLFCGLADTFILLLLARAVQGLGAAAAMSTVQGIITEVFRANELGKALGMTGSFVALGAMAGPPIGGFLINYLSWHYIFFINVPVGIIAFLWGLRIMPRQSNKKVGSMKLLDWQLFKNKDFSFSIFCSFLSFTAITGSTIILPFYLQQTLQYSPATTGLILMFSPLILGVGAPLSGHLSDKIGAEILTFIGLAISSCGLVLLATLSETTAVFDILLFIGIMTGGNAIFQAPNNSLTMSYAPSNMLGMAGSVNALTRNVGMITGVTLSVFILYNKMSAYLGYPVSSYSSGQDEAFLYGLSWVYCVSALICLVGAILAGMRCYKKRSLEQSKCKK</sequence>
<keyword evidence="2" id="KW-0813">Transport</keyword>
<dbReference type="GO" id="GO:0005886">
    <property type="term" value="C:plasma membrane"/>
    <property type="evidence" value="ECO:0007669"/>
    <property type="project" value="UniProtKB-SubCell"/>
</dbReference>
<feature type="transmembrane region" description="Helical" evidence="6">
    <location>
        <begin position="49"/>
        <end position="68"/>
    </location>
</feature>
<evidence type="ECO:0000256" key="3">
    <source>
        <dbReference type="ARBA" id="ARBA00022692"/>
    </source>
</evidence>